<proteinExistence type="predicted"/>
<accession>A0A917E3X4</accession>
<evidence type="ECO:0000313" key="2">
    <source>
        <dbReference type="Proteomes" id="UP000644699"/>
    </source>
</evidence>
<evidence type="ECO:0008006" key="3">
    <source>
        <dbReference type="Google" id="ProtNLM"/>
    </source>
</evidence>
<name>A0A917E3X4_9HYPH</name>
<reference evidence="1" key="2">
    <citation type="submission" date="2020-09" db="EMBL/GenBank/DDBJ databases">
        <authorList>
            <person name="Sun Q."/>
            <person name="Zhou Y."/>
        </authorList>
    </citation>
    <scope>NUCLEOTIDE SEQUENCE</scope>
    <source>
        <strain evidence="1">CGMCC 1.15367</strain>
    </source>
</reference>
<organism evidence="1 2">
    <name type="scientific">Aureimonas endophytica</name>
    <dbReference type="NCBI Taxonomy" id="2027858"/>
    <lineage>
        <taxon>Bacteria</taxon>
        <taxon>Pseudomonadati</taxon>
        <taxon>Pseudomonadota</taxon>
        <taxon>Alphaproteobacteria</taxon>
        <taxon>Hyphomicrobiales</taxon>
        <taxon>Aurantimonadaceae</taxon>
        <taxon>Aureimonas</taxon>
    </lineage>
</organism>
<evidence type="ECO:0000313" key="1">
    <source>
        <dbReference type="EMBL" id="GGD99072.1"/>
    </source>
</evidence>
<dbReference type="RefSeq" id="WP_188907815.1">
    <property type="nucleotide sequence ID" value="NZ_BMIQ01000002.1"/>
</dbReference>
<keyword evidence="2" id="KW-1185">Reference proteome</keyword>
<dbReference type="Proteomes" id="UP000644699">
    <property type="component" value="Unassembled WGS sequence"/>
</dbReference>
<comment type="caution">
    <text evidence="1">The sequence shown here is derived from an EMBL/GenBank/DDBJ whole genome shotgun (WGS) entry which is preliminary data.</text>
</comment>
<dbReference type="AlphaFoldDB" id="A0A917E3X4"/>
<dbReference type="Pfam" id="PF07277">
    <property type="entry name" value="SapC"/>
    <property type="match status" value="1"/>
</dbReference>
<sequence>MLCENPQPLAGALMATRIYSPFAYPMPRRERVVPAVAVEAERLAGAFPLVWRRGTNGAELVVLRSLLEDGSGFPPEAERALALLPLLLQAYPFVLPAHVPLAERDNPRLFDAAIPDAPTDAGAAIAGPDGRLSRGAELRLRALAIFERDFAATIGIGRALEEEKLLEPWPLDFDLGHGRRARVDDLLVVAPKAFEGPRLAALLSRFGAPAARLLGLHRLSLFRAGALLGAARGATAAMRAGARP</sequence>
<dbReference type="EMBL" id="BMIQ01000002">
    <property type="protein sequence ID" value="GGD99072.1"/>
    <property type="molecule type" value="Genomic_DNA"/>
</dbReference>
<reference evidence="1" key="1">
    <citation type="journal article" date="2014" name="Int. J. Syst. Evol. Microbiol.">
        <title>Complete genome sequence of Corynebacterium casei LMG S-19264T (=DSM 44701T), isolated from a smear-ripened cheese.</title>
        <authorList>
            <consortium name="US DOE Joint Genome Institute (JGI-PGF)"/>
            <person name="Walter F."/>
            <person name="Albersmeier A."/>
            <person name="Kalinowski J."/>
            <person name="Ruckert C."/>
        </authorList>
    </citation>
    <scope>NUCLEOTIDE SEQUENCE</scope>
    <source>
        <strain evidence="1">CGMCC 1.15367</strain>
    </source>
</reference>
<dbReference type="InterPro" id="IPR010836">
    <property type="entry name" value="SapC"/>
</dbReference>
<protein>
    <recommendedName>
        <fullName evidence="3">SapC protein</fullName>
    </recommendedName>
</protein>
<gene>
    <name evidence="1" type="ORF">GCM10011390_17320</name>
</gene>